<dbReference type="HAMAP" id="MF_00503">
    <property type="entry name" value="Ribosomal_bL9"/>
    <property type="match status" value="1"/>
</dbReference>
<dbReference type="Gene3D" id="3.40.5.10">
    <property type="entry name" value="Ribosomal protein L9, N-terminal domain"/>
    <property type="match status" value="1"/>
</dbReference>
<dbReference type="InterPro" id="IPR020069">
    <property type="entry name" value="Ribosomal_bL9_C"/>
</dbReference>
<evidence type="ECO:0000256" key="1">
    <source>
        <dbReference type="ARBA" id="ARBA00010605"/>
    </source>
</evidence>
<dbReference type="NCBIfam" id="TIGR00158">
    <property type="entry name" value="L9"/>
    <property type="match status" value="1"/>
</dbReference>
<dbReference type="InterPro" id="IPR020070">
    <property type="entry name" value="Ribosomal_bL9_N"/>
</dbReference>
<dbReference type="EMBL" id="JAGMWN010000003">
    <property type="protein sequence ID" value="MBP5857112.1"/>
    <property type="molecule type" value="Genomic_DNA"/>
</dbReference>
<dbReference type="Pfam" id="PF03948">
    <property type="entry name" value="Ribosomal_L9_C"/>
    <property type="match status" value="1"/>
</dbReference>
<evidence type="ECO:0000256" key="8">
    <source>
        <dbReference type="SAM" id="Coils"/>
    </source>
</evidence>
<dbReference type="InterPro" id="IPR036791">
    <property type="entry name" value="Ribosomal_bL9_C_sf"/>
</dbReference>
<dbReference type="InterPro" id="IPR000244">
    <property type="entry name" value="Ribosomal_bL9"/>
</dbReference>
<dbReference type="InterPro" id="IPR009027">
    <property type="entry name" value="Ribosomal_bL9/RNase_H1_N"/>
</dbReference>
<sequence>MSVQVILMERIEKLGQMGDVVAVKPGFARNYLLPQGKAVRASDANLKEFEAKRAQLEAENLEKKKEADRVATDLEGLGVVIIRAASETGQLYGSVNARDISAAITEAGVTIARNQVLMEKPVKTLGIFDFRVKLHPEVIVTVKVNVAQSQEEAEAQAERVARGEDAVITEAEQAAREIAEEAEAQAAAIAEAAAEMASGDTAEALKDAAEEAKEIVEEVREDTEDETGDETADEAGDENKG</sequence>
<dbReference type="AlphaFoldDB" id="A0A8J7V2N8"/>
<dbReference type="GO" id="GO:0019843">
    <property type="term" value="F:rRNA binding"/>
    <property type="evidence" value="ECO:0007669"/>
    <property type="project" value="UniProtKB-UniRule"/>
</dbReference>
<feature type="compositionally biased region" description="Basic and acidic residues" evidence="9">
    <location>
        <begin position="203"/>
        <end position="218"/>
    </location>
</feature>
<evidence type="ECO:0000256" key="7">
    <source>
        <dbReference type="HAMAP-Rule" id="MF_00503"/>
    </source>
</evidence>
<dbReference type="GO" id="GO:0003735">
    <property type="term" value="F:structural constituent of ribosome"/>
    <property type="evidence" value="ECO:0007669"/>
    <property type="project" value="InterPro"/>
</dbReference>
<dbReference type="GO" id="GO:0005840">
    <property type="term" value="C:ribosome"/>
    <property type="evidence" value="ECO:0007669"/>
    <property type="project" value="UniProtKB-KW"/>
</dbReference>
<evidence type="ECO:0000256" key="2">
    <source>
        <dbReference type="ARBA" id="ARBA00022730"/>
    </source>
</evidence>
<evidence type="ECO:0000259" key="10">
    <source>
        <dbReference type="PROSITE" id="PS00651"/>
    </source>
</evidence>
<organism evidence="11 12">
    <name type="scientific">Marivibrio halodurans</name>
    <dbReference type="NCBI Taxonomy" id="2039722"/>
    <lineage>
        <taxon>Bacteria</taxon>
        <taxon>Pseudomonadati</taxon>
        <taxon>Pseudomonadota</taxon>
        <taxon>Alphaproteobacteria</taxon>
        <taxon>Rhodospirillales</taxon>
        <taxon>Rhodospirillaceae</taxon>
        <taxon>Marivibrio</taxon>
    </lineage>
</organism>
<dbReference type="SUPFAM" id="SSF55658">
    <property type="entry name" value="L9 N-domain-like"/>
    <property type="match status" value="1"/>
</dbReference>
<dbReference type="Proteomes" id="UP000672602">
    <property type="component" value="Unassembled WGS sequence"/>
</dbReference>
<evidence type="ECO:0000256" key="5">
    <source>
        <dbReference type="ARBA" id="ARBA00023274"/>
    </source>
</evidence>
<dbReference type="PANTHER" id="PTHR21368">
    <property type="entry name" value="50S RIBOSOMAL PROTEIN L9"/>
    <property type="match status" value="1"/>
</dbReference>
<keyword evidence="3 7" id="KW-0694">RNA-binding</keyword>
<protein>
    <recommendedName>
        <fullName evidence="6 7">Large ribosomal subunit protein bL9</fullName>
    </recommendedName>
</protein>
<comment type="function">
    <text evidence="7">Binds to the 23S rRNA.</text>
</comment>
<dbReference type="InterPro" id="IPR020594">
    <property type="entry name" value="Ribosomal_bL9_bac/chp"/>
</dbReference>
<comment type="similarity">
    <text evidence="1 7">Belongs to the bacterial ribosomal protein bL9 family.</text>
</comment>
<comment type="caution">
    <text evidence="11">The sequence shown here is derived from an EMBL/GenBank/DDBJ whole genome shotgun (WGS) entry which is preliminary data.</text>
</comment>
<evidence type="ECO:0000313" key="11">
    <source>
        <dbReference type="EMBL" id="MBP5857112.1"/>
    </source>
</evidence>
<dbReference type="InterPro" id="IPR036935">
    <property type="entry name" value="Ribosomal_bL9_N_sf"/>
</dbReference>
<accession>A0A8J7V2N8</accession>
<reference evidence="11" key="1">
    <citation type="submission" date="2021-04" db="EMBL/GenBank/DDBJ databases">
        <authorList>
            <person name="Zhang D.-C."/>
        </authorList>
    </citation>
    <scope>NUCLEOTIDE SEQUENCE</scope>
    <source>
        <strain evidence="11">CGMCC 1.15697</strain>
    </source>
</reference>
<dbReference type="PROSITE" id="PS00651">
    <property type="entry name" value="RIBOSOMAL_L9"/>
    <property type="match status" value="1"/>
</dbReference>
<feature type="region of interest" description="Disordered" evidence="9">
    <location>
        <begin position="199"/>
        <end position="241"/>
    </location>
</feature>
<dbReference type="GO" id="GO:1990904">
    <property type="term" value="C:ribonucleoprotein complex"/>
    <property type="evidence" value="ECO:0007669"/>
    <property type="project" value="UniProtKB-KW"/>
</dbReference>
<dbReference type="Gene3D" id="3.10.430.100">
    <property type="entry name" value="Ribosomal protein L9, C-terminal domain"/>
    <property type="match status" value="1"/>
</dbReference>
<keyword evidence="2 7" id="KW-0699">rRNA-binding</keyword>
<proteinExistence type="inferred from homology"/>
<keyword evidence="8" id="KW-0175">Coiled coil</keyword>
<keyword evidence="12" id="KW-1185">Reference proteome</keyword>
<name>A0A8J7V2N8_9PROT</name>
<gene>
    <name evidence="7 11" type="primary">rplI</name>
    <name evidence="11" type="ORF">KAJ83_08830</name>
</gene>
<evidence type="ECO:0000256" key="4">
    <source>
        <dbReference type="ARBA" id="ARBA00022980"/>
    </source>
</evidence>
<feature type="domain" description="Ribosomal protein L9" evidence="10">
    <location>
        <begin position="15"/>
        <end position="42"/>
    </location>
</feature>
<dbReference type="SUPFAM" id="SSF55653">
    <property type="entry name" value="Ribosomal protein L9 C-domain"/>
    <property type="match status" value="1"/>
</dbReference>
<evidence type="ECO:0000313" key="12">
    <source>
        <dbReference type="Proteomes" id="UP000672602"/>
    </source>
</evidence>
<feature type="coiled-coil region" evidence="8">
    <location>
        <begin position="39"/>
        <end position="73"/>
    </location>
</feature>
<evidence type="ECO:0000256" key="3">
    <source>
        <dbReference type="ARBA" id="ARBA00022884"/>
    </source>
</evidence>
<keyword evidence="4 7" id="KW-0689">Ribosomal protein</keyword>
<evidence type="ECO:0000256" key="9">
    <source>
        <dbReference type="SAM" id="MobiDB-lite"/>
    </source>
</evidence>
<dbReference type="GO" id="GO:0006412">
    <property type="term" value="P:translation"/>
    <property type="evidence" value="ECO:0007669"/>
    <property type="project" value="UniProtKB-UniRule"/>
</dbReference>
<feature type="compositionally biased region" description="Acidic residues" evidence="9">
    <location>
        <begin position="219"/>
        <end position="241"/>
    </location>
</feature>
<evidence type="ECO:0000256" key="6">
    <source>
        <dbReference type="ARBA" id="ARBA00035292"/>
    </source>
</evidence>
<dbReference type="Pfam" id="PF01281">
    <property type="entry name" value="Ribosomal_L9_N"/>
    <property type="match status" value="1"/>
</dbReference>
<keyword evidence="5 7" id="KW-0687">Ribonucleoprotein</keyword>